<dbReference type="AlphaFoldDB" id="A0A395RG70"/>
<reference evidence="1 2" key="1">
    <citation type="journal article" date="2018" name="PLoS Pathog.">
        <title>Evolution of structural diversity of trichothecenes, a family of toxins produced by plant pathogenic and entomopathogenic fungi.</title>
        <authorList>
            <person name="Proctor R.H."/>
            <person name="McCormick S.P."/>
            <person name="Kim H.S."/>
            <person name="Cardoza R.E."/>
            <person name="Stanley A.M."/>
            <person name="Lindo L."/>
            <person name="Kelly A."/>
            <person name="Brown D.W."/>
            <person name="Lee T."/>
            <person name="Vaughan M.M."/>
            <person name="Alexander N.J."/>
            <person name="Busman M."/>
            <person name="Gutierrez S."/>
        </authorList>
    </citation>
    <scope>NUCLEOTIDE SEQUENCE [LARGE SCALE GENOMIC DNA]</scope>
    <source>
        <strain evidence="1 2">NRRL 3299</strain>
    </source>
</reference>
<sequence length="94" mass="10885">MSAKSIPEADGKAILNYHLIRAPVIKAIPLPAYITHNPLDQLVGAQESQKDVWQYSPIYYVEVPRHQGFRKVGRWEHKGRNWRFVYVLAPCLDK</sequence>
<name>A0A395RG70_FUSSP</name>
<evidence type="ECO:0000313" key="2">
    <source>
        <dbReference type="Proteomes" id="UP000266152"/>
    </source>
</evidence>
<keyword evidence="2" id="KW-1185">Reference proteome</keyword>
<gene>
    <name evidence="1" type="ORF">FSPOR_11603</name>
</gene>
<proteinExistence type="predicted"/>
<accession>A0A395RG70</accession>
<organism evidence="1 2">
    <name type="scientific">Fusarium sporotrichioides</name>
    <dbReference type="NCBI Taxonomy" id="5514"/>
    <lineage>
        <taxon>Eukaryota</taxon>
        <taxon>Fungi</taxon>
        <taxon>Dikarya</taxon>
        <taxon>Ascomycota</taxon>
        <taxon>Pezizomycotina</taxon>
        <taxon>Sordariomycetes</taxon>
        <taxon>Hypocreomycetidae</taxon>
        <taxon>Hypocreales</taxon>
        <taxon>Nectriaceae</taxon>
        <taxon>Fusarium</taxon>
    </lineage>
</organism>
<dbReference type="EMBL" id="PXOF01000240">
    <property type="protein sequence ID" value="RGP59023.1"/>
    <property type="molecule type" value="Genomic_DNA"/>
</dbReference>
<protein>
    <submittedName>
        <fullName evidence="1">ATP-citrate synthase subunit 2</fullName>
    </submittedName>
</protein>
<evidence type="ECO:0000313" key="1">
    <source>
        <dbReference type="EMBL" id="RGP59023.1"/>
    </source>
</evidence>
<dbReference type="STRING" id="5514.A0A395RG70"/>
<dbReference type="Proteomes" id="UP000266152">
    <property type="component" value="Unassembled WGS sequence"/>
</dbReference>
<comment type="caution">
    <text evidence="1">The sequence shown here is derived from an EMBL/GenBank/DDBJ whole genome shotgun (WGS) entry which is preliminary data.</text>
</comment>